<evidence type="ECO:0000259" key="2">
    <source>
        <dbReference type="Pfam" id="PF02281"/>
    </source>
</evidence>
<dbReference type="InterPro" id="IPR014737">
    <property type="entry name" value="Transposase_Tn5-like_C"/>
</dbReference>
<evidence type="ECO:0000313" key="4">
    <source>
        <dbReference type="EMBL" id="KST61845.1"/>
    </source>
</evidence>
<dbReference type="SUPFAM" id="SSF53098">
    <property type="entry name" value="Ribonuclease H-like"/>
    <property type="match status" value="1"/>
</dbReference>
<gene>
    <name evidence="3" type="ORF">BC008_07285</name>
    <name evidence="4" type="ORF">BC008_07310</name>
</gene>
<dbReference type="Pfam" id="PF02281">
    <property type="entry name" value="Dimer_Tnp_Tn5"/>
    <property type="match status" value="1"/>
</dbReference>
<dbReference type="InterPro" id="IPR054836">
    <property type="entry name" value="Tn5_transposase"/>
</dbReference>
<dbReference type="InterPro" id="IPR047768">
    <property type="entry name" value="Tn5p-like"/>
</dbReference>
<protein>
    <recommendedName>
        <fullName evidence="2">Transposase Tn5 dimerisation domain-containing protein</fullName>
    </recommendedName>
</protein>
<feature type="domain" description="Transposase Tn5 dimerisation" evidence="2">
    <location>
        <begin position="295"/>
        <end position="378"/>
    </location>
</feature>
<reference evidence="4 5" key="1">
    <citation type="journal article" date="2015" name="Genome Announc.">
        <title>Draft Genome of the Euendolithic (true boring) Cyanobacterium Mastigocoleus testarum strain BC008.</title>
        <authorList>
            <person name="Guida B.S."/>
            <person name="Garcia-Pichel F."/>
        </authorList>
    </citation>
    <scope>NUCLEOTIDE SEQUENCE [LARGE SCALE GENOMIC DNA]</scope>
    <source>
        <strain evidence="4 5">BC008</strain>
    </source>
</reference>
<dbReference type="InterPro" id="IPR012337">
    <property type="entry name" value="RNaseH-like_sf"/>
</dbReference>
<organism evidence="4 5">
    <name type="scientific">Mastigocoleus testarum BC008</name>
    <dbReference type="NCBI Taxonomy" id="371196"/>
    <lineage>
        <taxon>Bacteria</taxon>
        <taxon>Bacillati</taxon>
        <taxon>Cyanobacteriota</taxon>
        <taxon>Cyanophyceae</taxon>
        <taxon>Nostocales</taxon>
        <taxon>Hapalosiphonaceae</taxon>
        <taxon>Mastigocoleus</taxon>
    </lineage>
</organism>
<dbReference type="EMBL" id="LMTZ01000170">
    <property type="protein sequence ID" value="KST61840.1"/>
    <property type="molecule type" value="Genomic_DNA"/>
</dbReference>
<dbReference type="Gene3D" id="1.10.740.10">
    <property type="entry name" value="Transferase Inhibitor Protein From Tn5, Chain"/>
    <property type="match status" value="1"/>
</dbReference>
<dbReference type="AlphaFoldDB" id="A0A0V7ZBG5"/>
<name>A0A0V7ZBG5_9CYAN</name>
<dbReference type="Gene3D" id="3.90.350.10">
    <property type="entry name" value="Transposase Inhibitor Protein From Tn5, Chain A, domain 1"/>
    <property type="match status" value="1"/>
</dbReference>
<accession>A0A0V7ZBG5</accession>
<dbReference type="OrthoDB" id="139608at2"/>
<dbReference type="InterPro" id="IPR003201">
    <property type="entry name" value="Transposase_Tn5"/>
</dbReference>
<dbReference type="RefSeq" id="WP_058184896.1">
    <property type="nucleotide sequence ID" value="NZ_LMTZ01000170.1"/>
</dbReference>
<dbReference type="PANTHER" id="PTHR37319">
    <property type="entry name" value="TRANSPOSASE"/>
    <property type="match status" value="1"/>
</dbReference>
<evidence type="ECO:0000313" key="3">
    <source>
        <dbReference type="EMBL" id="KST61840.1"/>
    </source>
</evidence>
<dbReference type="Proteomes" id="UP000053372">
    <property type="component" value="Unassembled WGS sequence"/>
</dbReference>
<dbReference type="EMBL" id="LMTZ01000170">
    <property type="protein sequence ID" value="KST61845.1"/>
    <property type="molecule type" value="Genomic_DNA"/>
</dbReference>
<keyword evidence="5" id="KW-1185">Reference proteome</keyword>
<sequence length="390" mass="44961">MERIRDHDTILAIQDTTELDFSPKPVRHARSENPRRQGMGPLSNPKARGLKVHTVLAASAQGVPLGVLDQKVWVREVKQGGNKEKRRRLVSEKESQRWLDCLSVSQRLVPNETRVITVGDREADIYQLFAMPRRPESEFLIRAAKNRYTKSNVFDESVIPLFEAIRQTAVLGEINLELQRTSRRKARSASLSVWVKTLWLQPPAYLESGKFEPIEVNVILATEEYPSVGEKAICWLLLTTLPVTSLESAVQCLEWYSYRWLIERYHYCLKSGCRIEELQLENGEKIKRALATYAIVTWRLLWLTYEARQNPERTVDGVLEPYEWQALYCRIHKTNIPSSEAPTLGECVRWIAKLGGFLGRKGDGDPGIKTLWRGLKQLHDITQMWLLLRE</sequence>
<feature type="region of interest" description="Disordered" evidence="1">
    <location>
        <begin position="22"/>
        <end position="46"/>
    </location>
</feature>
<evidence type="ECO:0000313" key="5">
    <source>
        <dbReference type="Proteomes" id="UP000053372"/>
    </source>
</evidence>
<comment type="caution">
    <text evidence="4">The sequence shown here is derived from an EMBL/GenBank/DDBJ whole genome shotgun (WGS) entry which is preliminary data.</text>
</comment>
<dbReference type="NCBIfam" id="NF033590">
    <property type="entry name" value="transpos_IS4_3"/>
    <property type="match status" value="1"/>
</dbReference>
<proteinExistence type="predicted"/>
<evidence type="ECO:0000256" key="1">
    <source>
        <dbReference type="SAM" id="MobiDB-lite"/>
    </source>
</evidence>
<dbReference type="PANTHER" id="PTHR37319:SF1">
    <property type="entry name" value="TRANSPOSASE TN5 DIMERISATION DOMAIN-CONTAINING PROTEIN"/>
    <property type="match status" value="1"/>
</dbReference>